<evidence type="ECO:0000313" key="4">
    <source>
        <dbReference type="Proteomes" id="UP001651158"/>
    </source>
</evidence>
<dbReference type="Proteomes" id="UP001651158">
    <property type="component" value="Unassembled WGS sequence"/>
</dbReference>
<evidence type="ECO:0000256" key="2">
    <source>
        <dbReference type="SAM" id="SignalP"/>
    </source>
</evidence>
<gene>
    <name evidence="3" type="ORF">TcWFU_003724</name>
</gene>
<dbReference type="EMBL" id="JAKROA010000001">
    <property type="protein sequence ID" value="KAL5111828.1"/>
    <property type="molecule type" value="Genomic_DNA"/>
</dbReference>
<feature type="transmembrane region" description="Helical" evidence="1">
    <location>
        <begin position="732"/>
        <end position="755"/>
    </location>
</feature>
<name>A0ABR4QPT9_9CEST</name>
<keyword evidence="1" id="KW-0812">Transmembrane</keyword>
<accession>A0ABR4QPT9</accession>
<protein>
    <submittedName>
        <fullName evidence="3">Uncharacterized protein</fullName>
    </submittedName>
</protein>
<keyword evidence="4" id="KW-1185">Reference proteome</keyword>
<keyword evidence="1" id="KW-0472">Membrane</keyword>
<comment type="caution">
    <text evidence="3">The sequence shown here is derived from an EMBL/GenBank/DDBJ whole genome shotgun (WGS) entry which is preliminary data.</text>
</comment>
<evidence type="ECO:0000256" key="1">
    <source>
        <dbReference type="SAM" id="Phobius"/>
    </source>
</evidence>
<sequence>MVCMLLLSAIIVKLFSIRKSTIKDVDLQRCINTKVQRCKDARIEKSDTHCLKNNGCQKPWGQLLLPEDIDADVFDGKEKFENEFLIDLTDSSKRRILALNPLWNVRFTIRLGEDIPTPTFEDWAHDSSDNQMILASAEGSHLAYLKASLQREIATFCRHPMPKRYYLSMKPYPDRQTAAILRNFSTDVKGRVNYRRLENIGARIFQRTLNEPCFNSVPTPLKSESNSFYCTVNSPLVTEVFGEHLTDSYVDQRDEQCDKARRICQLCLMRSCGVKHIDWNMRLATSALLSSNSSCCQVPCHASPHCLRYFSRECYPLDRYYLEKPKLCFRGKTLKFTLTPDFDFKNGSIQCHIRRRPQTASQKIILEFVMNFTTFGKHWNINTAGKTSDFHSTSHQLRIFFHFFPEKTGYFLKDQFIFKLRSNVPDTEEGILVKNILDNSKEPEFFLIDLARREPSSPCQKSIQLFRQREQKYITFQNIRPFQFNTENWHKQGCSVQVSTEITQEKSEENAAYKKPVAVRISPPQQPGAPFAYNINEIDRKVQLHVSAKGDHRSLMYAIFCNSPQLPKSPKLSHQLLRDSGHKFKLGLKKLNEYGWKDGRQFSRSLLTLNGWVTGTPVYVALKLGTRLEIDYNALNTSDDVLIDKDVILFSSRWKDRNDSHQFALTFEIVVPNRPLLLVYVQLSDCLSNHYFQYLITNTEIPQQYRSGQLRTSREMSVMLIDTQGLHTPLPFLLLSIFLGSLYLVLFIAFLMLCLCKPKRRQFVVPALLFHSSAPFNSRASSLSSAFTEAAKSSTSALMVEDTSLYSSPTRENSAGVAQSSRRLPVTDSIPISRKILIFLYVCFRAFAIFLFTFSVGLSVLLSLESESFKTLISCVQNAKGDKIRELVGQEAMRRTFSVQSSRRTASPWLKELRQIEKVFDIELTSQEL</sequence>
<evidence type="ECO:0000313" key="3">
    <source>
        <dbReference type="EMBL" id="KAL5111828.1"/>
    </source>
</evidence>
<keyword evidence="2" id="KW-0732">Signal</keyword>
<keyword evidence="1" id="KW-1133">Transmembrane helix</keyword>
<organism evidence="3 4">
    <name type="scientific">Taenia crassiceps</name>
    <dbReference type="NCBI Taxonomy" id="6207"/>
    <lineage>
        <taxon>Eukaryota</taxon>
        <taxon>Metazoa</taxon>
        <taxon>Spiralia</taxon>
        <taxon>Lophotrochozoa</taxon>
        <taxon>Platyhelminthes</taxon>
        <taxon>Cestoda</taxon>
        <taxon>Eucestoda</taxon>
        <taxon>Cyclophyllidea</taxon>
        <taxon>Taeniidae</taxon>
        <taxon>Taenia</taxon>
    </lineage>
</organism>
<reference evidence="3 4" key="1">
    <citation type="journal article" date="2022" name="Front. Cell. Infect. Microbiol.">
        <title>The Genomes of Two Strains of Taenia crassiceps the Animal Model for the Study of Human Cysticercosis.</title>
        <authorList>
            <person name="Bobes R.J."/>
            <person name="Estrada K."/>
            <person name="Rios-Valencia D.G."/>
            <person name="Calderon-Gallegos A."/>
            <person name="de la Torre P."/>
            <person name="Carrero J.C."/>
            <person name="Sanchez-Flores A."/>
            <person name="Laclette J.P."/>
        </authorList>
    </citation>
    <scope>NUCLEOTIDE SEQUENCE [LARGE SCALE GENOMIC DNA]</scope>
    <source>
        <strain evidence="3">WFUcys</strain>
    </source>
</reference>
<feature type="transmembrane region" description="Helical" evidence="1">
    <location>
        <begin position="838"/>
        <end position="864"/>
    </location>
</feature>
<feature type="signal peptide" evidence="2">
    <location>
        <begin position="1"/>
        <end position="16"/>
    </location>
</feature>
<proteinExistence type="predicted"/>
<feature type="chain" id="PRO_5047523125" evidence="2">
    <location>
        <begin position="17"/>
        <end position="929"/>
    </location>
</feature>